<dbReference type="InterPro" id="IPR045121">
    <property type="entry name" value="CoAse"/>
</dbReference>
<evidence type="ECO:0000256" key="1">
    <source>
        <dbReference type="ARBA" id="ARBA00001936"/>
    </source>
</evidence>
<gene>
    <name evidence="8" type="ORF">SmJEL517_g05651</name>
</gene>
<evidence type="ECO:0000313" key="8">
    <source>
        <dbReference type="EMBL" id="TPX30878.1"/>
    </source>
</evidence>
<dbReference type="Gene3D" id="3.90.79.10">
    <property type="entry name" value="Nucleoside Triphosphate Pyrophosphohydrolase"/>
    <property type="match status" value="1"/>
</dbReference>
<dbReference type="GO" id="GO:0090407">
    <property type="term" value="P:organophosphate biosynthetic process"/>
    <property type="evidence" value="ECO:0007669"/>
    <property type="project" value="UniProtKB-ARBA"/>
</dbReference>
<evidence type="ECO:0000256" key="3">
    <source>
        <dbReference type="ARBA" id="ARBA00022723"/>
    </source>
</evidence>
<comment type="cofactor">
    <cofactor evidence="1">
        <name>Mn(2+)</name>
        <dbReference type="ChEBI" id="CHEBI:29035"/>
    </cofactor>
</comment>
<reference evidence="8 9" key="1">
    <citation type="journal article" date="2019" name="Sci. Rep.">
        <title>Comparative genomics of chytrid fungi reveal insights into the obligate biotrophic and pathogenic lifestyle of Synchytrium endobioticum.</title>
        <authorList>
            <person name="van de Vossenberg B.T.L.H."/>
            <person name="Warris S."/>
            <person name="Nguyen H.D.T."/>
            <person name="van Gent-Pelzer M.P.E."/>
            <person name="Joly D.L."/>
            <person name="van de Geest H.C."/>
            <person name="Bonants P.J.M."/>
            <person name="Smith D.S."/>
            <person name="Levesque C.A."/>
            <person name="van der Lee T.A.J."/>
        </authorList>
    </citation>
    <scope>NUCLEOTIDE SEQUENCE [LARGE SCALE GENOMIC DNA]</scope>
    <source>
        <strain evidence="8 9">JEL517</strain>
    </source>
</reference>
<dbReference type="GO" id="GO:0008893">
    <property type="term" value="F:guanosine-3',5'-bis(diphosphate) 3'-diphosphatase activity"/>
    <property type="evidence" value="ECO:0007669"/>
    <property type="project" value="UniProtKB-ARBA"/>
</dbReference>
<evidence type="ECO:0000256" key="4">
    <source>
        <dbReference type="ARBA" id="ARBA00022801"/>
    </source>
</evidence>
<dbReference type="Proteomes" id="UP000319731">
    <property type="component" value="Unassembled WGS sequence"/>
</dbReference>
<dbReference type="RefSeq" id="XP_031022438.1">
    <property type="nucleotide sequence ID" value="XM_031171577.1"/>
</dbReference>
<evidence type="ECO:0000259" key="7">
    <source>
        <dbReference type="PROSITE" id="PS51462"/>
    </source>
</evidence>
<keyword evidence="6" id="KW-0464">Manganese</keyword>
<proteinExistence type="predicted"/>
<feature type="domain" description="Nudix hydrolase" evidence="7">
    <location>
        <begin position="102"/>
        <end position="238"/>
    </location>
</feature>
<dbReference type="GO" id="GO:0005737">
    <property type="term" value="C:cytoplasm"/>
    <property type="evidence" value="ECO:0007669"/>
    <property type="project" value="UniProtKB-ARBA"/>
</dbReference>
<dbReference type="GO" id="GO:0015938">
    <property type="term" value="P:coenzyme A catabolic process"/>
    <property type="evidence" value="ECO:0007669"/>
    <property type="project" value="TreeGrafter"/>
</dbReference>
<dbReference type="GeneID" id="42006874"/>
<dbReference type="CDD" id="cd03426">
    <property type="entry name" value="NUDIX_CoAse_Nudt7"/>
    <property type="match status" value="1"/>
</dbReference>
<dbReference type="InterPro" id="IPR015797">
    <property type="entry name" value="NUDIX_hydrolase-like_dom_sf"/>
</dbReference>
<dbReference type="FunFam" id="3.90.79.10:FF:000036">
    <property type="entry name" value="Nudix hydrolase 11"/>
    <property type="match status" value="1"/>
</dbReference>
<dbReference type="STRING" id="1806994.A0A507BUA7"/>
<dbReference type="InterPro" id="IPR000086">
    <property type="entry name" value="NUDIX_hydrolase_dom"/>
</dbReference>
<dbReference type="Pfam" id="PF00293">
    <property type="entry name" value="NUDIX"/>
    <property type="match status" value="1"/>
</dbReference>
<protein>
    <recommendedName>
        <fullName evidence="7">Nudix hydrolase domain-containing protein</fullName>
    </recommendedName>
</protein>
<keyword evidence="4" id="KW-0378">Hydrolase</keyword>
<dbReference type="EMBL" id="QEAO01000054">
    <property type="protein sequence ID" value="TPX30878.1"/>
    <property type="molecule type" value="Genomic_DNA"/>
</dbReference>
<accession>A0A507BUA7</accession>
<evidence type="ECO:0000256" key="2">
    <source>
        <dbReference type="ARBA" id="ARBA00001946"/>
    </source>
</evidence>
<dbReference type="SUPFAM" id="SSF55811">
    <property type="entry name" value="Nudix"/>
    <property type="match status" value="1"/>
</dbReference>
<dbReference type="GO" id="GO:0010945">
    <property type="term" value="F:coenzyme A diphosphatase activity"/>
    <property type="evidence" value="ECO:0007669"/>
    <property type="project" value="InterPro"/>
</dbReference>
<keyword evidence="3" id="KW-0479">Metal-binding</keyword>
<sequence>MSAPTSLFEAEVTFIRKTLENVKTIIGDLMTYEAKDLLSPLGDTLVTPPDHITVKVARELEMLELNCDEIMNALRARDMNPNIKKLYDHVPVALSSHYYTGDRRAAVLVALFEDENHELHVLLTKRTSHLRSHAGEIALPGGRFEQSDKSLVETALRESHEEIGLSPSEVTVIKEIHPSVSRNMLLVSPVLALVPSDFLQRCRPNPDEVETVFSVPLRSFLKDDRHQTWDNEYKHGTITEMSRTHSFIRGEGDHRVFGLTANILLRIALIAYEGDSVEFEPFAEGQPLDHESARHLYFKQDAEKVDQEKIHQRESEFKQRNVELSKSLAAEKNKL</sequence>
<dbReference type="OrthoDB" id="10260614at2759"/>
<comment type="caution">
    <text evidence="8">The sequence shown here is derived from an EMBL/GenBank/DDBJ whole genome shotgun (WGS) entry which is preliminary data.</text>
</comment>
<keyword evidence="5" id="KW-0460">Magnesium</keyword>
<dbReference type="PROSITE" id="PS51462">
    <property type="entry name" value="NUDIX"/>
    <property type="match status" value="1"/>
</dbReference>
<name>A0A507BUA7_9FUNG</name>
<dbReference type="GO" id="GO:0046872">
    <property type="term" value="F:metal ion binding"/>
    <property type="evidence" value="ECO:0007669"/>
    <property type="project" value="UniProtKB-KW"/>
</dbReference>
<evidence type="ECO:0000256" key="5">
    <source>
        <dbReference type="ARBA" id="ARBA00022842"/>
    </source>
</evidence>
<dbReference type="AlphaFoldDB" id="A0A507BUA7"/>
<keyword evidence="9" id="KW-1185">Reference proteome</keyword>
<dbReference type="PANTHER" id="PTHR12992">
    <property type="entry name" value="NUDIX HYDROLASE"/>
    <property type="match status" value="1"/>
</dbReference>
<dbReference type="GO" id="GO:0034654">
    <property type="term" value="P:nucleobase-containing compound biosynthetic process"/>
    <property type="evidence" value="ECO:0007669"/>
    <property type="project" value="UniProtKB-ARBA"/>
</dbReference>
<comment type="cofactor">
    <cofactor evidence="2">
        <name>Mg(2+)</name>
        <dbReference type="ChEBI" id="CHEBI:18420"/>
    </cofactor>
</comment>
<evidence type="ECO:0000313" key="9">
    <source>
        <dbReference type="Proteomes" id="UP000319731"/>
    </source>
</evidence>
<dbReference type="PANTHER" id="PTHR12992:SF24">
    <property type="entry name" value="PEROXISOMAL COENZYME A DIPHOSPHATASE NUDT7"/>
    <property type="match status" value="1"/>
</dbReference>
<evidence type="ECO:0000256" key="6">
    <source>
        <dbReference type="ARBA" id="ARBA00023211"/>
    </source>
</evidence>
<organism evidence="8 9">
    <name type="scientific">Synchytrium microbalum</name>
    <dbReference type="NCBI Taxonomy" id="1806994"/>
    <lineage>
        <taxon>Eukaryota</taxon>
        <taxon>Fungi</taxon>
        <taxon>Fungi incertae sedis</taxon>
        <taxon>Chytridiomycota</taxon>
        <taxon>Chytridiomycota incertae sedis</taxon>
        <taxon>Chytridiomycetes</taxon>
        <taxon>Synchytriales</taxon>
        <taxon>Synchytriaceae</taxon>
        <taxon>Synchytrium</taxon>
    </lineage>
</organism>